<accession>A0A843VHB6</accession>
<proteinExistence type="predicted"/>
<protein>
    <submittedName>
        <fullName evidence="1">Uncharacterized protein</fullName>
    </submittedName>
</protein>
<keyword evidence="2" id="KW-1185">Reference proteome</keyword>
<evidence type="ECO:0000313" key="1">
    <source>
        <dbReference type="EMBL" id="MQL94516.1"/>
    </source>
</evidence>
<gene>
    <name evidence="1" type="ORF">Taro_027174</name>
</gene>
<evidence type="ECO:0000313" key="2">
    <source>
        <dbReference type="Proteomes" id="UP000652761"/>
    </source>
</evidence>
<comment type="caution">
    <text evidence="1">The sequence shown here is derived from an EMBL/GenBank/DDBJ whole genome shotgun (WGS) entry which is preliminary data.</text>
</comment>
<name>A0A843VHB6_COLES</name>
<dbReference type="AlphaFoldDB" id="A0A843VHB6"/>
<dbReference type="EMBL" id="NMUH01001685">
    <property type="protein sequence ID" value="MQL94516.1"/>
    <property type="molecule type" value="Genomic_DNA"/>
</dbReference>
<sequence>MLNMMFLVVGSRPTILLNSGPLFKLDPPYPANLCTLPLLKLLHHKTTSVGVRWRGGKSQSIMRRL</sequence>
<organism evidence="1 2">
    <name type="scientific">Colocasia esculenta</name>
    <name type="common">Wild taro</name>
    <name type="synonym">Arum esculentum</name>
    <dbReference type="NCBI Taxonomy" id="4460"/>
    <lineage>
        <taxon>Eukaryota</taxon>
        <taxon>Viridiplantae</taxon>
        <taxon>Streptophyta</taxon>
        <taxon>Embryophyta</taxon>
        <taxon>Tracheophyta</taxon>
        <taxon>Spermatophyta</taxon>
        <taxon>Magnoliopsida</taxon>
        <taxon>Liliopsida</taxon>
        <taxon>Araceae</taxon>
        <taxon>Aroideae</taxon>
        <taxon>Colocasieae</taxon>
        <taxon>Colocasia</taxon>
    </lineage>
</organism>
<dbReference type="Proteomes" id="UP000652761">
    <property type="component" value="Unassembled WGS sequence"/>
</dbReference>
<reference evidence="1" key="1">
    <citation type="submission" date="2017-07" db="EMBL/GenBank/DDBJ databases">
        <title>Taro Niue Genome Assembly and Annotation.</title>
        <authorList>
            <person name="Atibalentja N."/>
            <person name="Keating K."/>
            <person name="Fields C.J."/>
        </authorList>
    </citation>
    <scope>NUCLEOTIDE SEQUENCE</scope>
    <source>
        <strain evidence="1">Niue_2</strain>
        <tissue evidence="1">Leaf</tissue>
    </source>
</reference>